<name>A0A8C0HIX4_9AVES</name>
<keyword evidence="11" id="KW-1185">Reference proteome</keyword>
<evidence type="ECO:0000256" key="2">
    <source>
        <dbReference type="ARBA" id="ARBA00006013"/>
    </source>
</evidence>
<dbReference type="Pfam" id="PF14833">
    <property type="entry name" value="NAD_binding_11"/>
    <property type="match status" value="1"/>
</dbReference>
<dbReference type="PANTHER" id="PTHR22981:SF7">
    <property type="entry name" value="3-HYDROXYISOBUTYRATE DEHYDROGENASE, MITOCHONDRIAL"/>
    <property type="match status" value="1"/>
</dbReference>
<reference evidence="10" key="1">
    <citation type="submission" date="2025-08" db="UniProtKB">
        <authorList>
            <consortium name="Ensembl"/>
        </authorList>
    </citation>
    <scope>IDENTIFICATION</scope>
</reference>
<evidence type="ECO:0000259" key="8">
    <source>
        <dbReference type="Pfam" id="PF03446"/>
    </source>
</evidence>
<dbReference type="PROSITE" id="PS00895">
    <property type="entry name" value="3_HYDROXYISOBUT_DH"/>
    <property type="match status" value="1"/>
</dbReference>
<protein>
    <recommendedName>
        <fullName evidence="7">3-hydroxyisobutyrate dehydrogenase</fullName>
        <shortName evidence="7">HIBADH</shortName>
        <ecNumber evidence="7">1.1.1.31</ecNumber>
    </recommendedName>
</protein>
<accession>A0A8C0HIX4</accession>
<evidence type="ECO:0000256" key="3">
    <source>
        <dbReference type="ARBA" id="ARBA00022456"/>
    </source>
</evidence>
<dbReference type="Gene3D" id="1.10.1040.10">
    <property type="entry name" value="N-(1-d-carboxylethyl)-l-norvaline Dehydrogenase, domain 2"/>
    <property type="match status" value="2"/>
</dbReference>
<dbReference type="GO" id="GO:0005739">
    <property type="term" value="C:mitochondrion"/>
    <property type="evidence" value="ECO:0007669"/>
    <property type="project" value="TreeGrafter"/>
</dbReference>
<dbReference type="SUPFAM" id="SSF51735">
    <property type="entry name" value="NAD(P)-binding Rossmann-fold domains"/>
    <property type="match status" value="1"/>
</dbReference>
<dbReference type="EC" id="1.1.1.31" evidence="7"/>
<comment type="catalytic activity">
    <reaction evidence="6 7">
        <text>3-hydroxy-2-methylpropanoate + NAD(+) = 2-methyl-3-oxopropanoate + NADH + H(+)</text>
        <dbReference type="Rhea" id="RHEA:17681"/>
        <dbReference type="ChEBI" id="CHEBI:11805"/>
        <dbReference type="ChEBI" id="CHEBI:15378"/>
        <dbReference type="ChEBI" id="CHEBI:57540"/>
        <dbReference type="ChEBI" id="CHEBI:57700"/>
        <dbReference type="ChEBI" id="CHEBI:57945"/>
        <dbReference type="EC" id="1.1.1.31"/>
    </reaction>
</comment>
<dbReference type="SUPFAM" id="SSF48179">
    <property type="entry name" value="6-phosphogluconate dehydrogenase C-terminal domain-like"/>
    <property type="match status" value="2"/>
</dbReference>
<proteinExistence type="inferred from homology"/>
<sequence length="373" mass="39763">MASKTPVGFIGLGNMGNPMAKNLVKHGYPVIAYDVFPEACKEFQDLGAQVTDSPADVAERADRIITMLPSSPNAKEVYTGANGILKKVKKGSLLIDSSTIDPAVSKELAKAVEKMGAVFMDAPVSGGVGAARAGNLTFMVGGVEQEFDAAKELLTCMGSNVVYCGEVGTGQAAKICNNMLLAISMIGTAETMNLGIRLGLDPKLLAKILNMSSGRCWSSDTYNPVPGVMEGVPSANNYQGGFGTTLMAKEKHCPESLCGQENKALRGQRKVGKEVKALCPTDEDTQLEEGAIELLTLELLLQIFSTMIAYSIPGRDFSSKHDLGLAQISATNTKTPVPLGSQAHQIYRMMCAKGYALKDFSAVFQFLREEETL</sequence>
<evidence type="ECO:0000256" key="1">
    <source>
        <dbReference type="ARBA" id="ARBA00005109"/>
    </source>
</evidence>
<dbReference type="GO" id="GO:0050661">
    <property type="term" value="F:NADP binding"/>
    <property type="evidence" value="ECO:0007669"/>
    <property type="project" value="InterPro"/>
</dbReference>
<dbReference type="PANTHER" id="PTHR22981">
    <property type="entry name" value="3-HYDROXYISOBUTYRATE DEHYDROGENASE-RELATED"/>
    <property type="match status" value="1"/>
</dbReference>
<dbReference type="InterPro" id="IPR011548">
    <property type="entry name" value="HIBADH"/>
</dbReference>
<dbReference type="GO" id="GO:0006574">
    <property type="term" value="P:L-valine catabolic process"/>
    <property type="evidence" value="ECO:0007669"/>
    <property type="project" value="UniProtKB-UniPathway"/>
</dbReference>
<dbReference type="InterPro" id="IPR006115">
    <property type="entry name" value="6PGDH_NADP-bd"/>
</dbReference>
<dbReference type="InterPro" id="IPR008927">
    <property type="entry name" value="6-PGluconate_DH-like_C_sf"/>
</dbReference>
<evidence type="ECO:0000256" key="7">
    <source>
        <dbReference type="RuleBase" id="RU910714"/>
    </source>
</evidence>
<feature type="domain" description="3-hydroxyisobutyrate dehydrogenase-like NAD-binding" evidence="9">
    <location>
        <begin position="168"/>
        <end position="250"/>
    </location>
</feature>
<feature type="domain" description="6-phosphogluconate dehydrogenase NADP-binding" evidence="8">
    <location>
        <begin position="7"/>
        <end position="165"/>
    </location>
</feature>
<dbReference type="Proteomes" id="UP000694555">
    <property type="component" value="Unplaced"/>
</dbReference>
<dbReference type="AlphaFoldDB" id="A0A8C0HIX4"/>
<dbReference type="FunFam" id="3.40.50.720:FF:000119">
    <property type="entry name" value="3-hydroxyisobutyrate dehydrogenase"/>
    <property type="match status" value="1"/>
</dbReference>
<dbReference type="GO" id="GO:0051287">
    <property type="term" value="F:NAD binding"/>
    <property type="evidence" value="ECO:0007669"/>
    <property type="project" value="InterPro"/>
</dbReference>
<evidence type="ECO:0000313" key="10">
    <source>
        <dbReference type="Ensembl" id="ENSBJAP00000009089.1"/>
    </source>
</evidence>
<evidence type="ECO:0000256" key="6">
    <source>
        <dbReference type="ARBA" id="ARBA00049197"/>
    </source>
</evidence>
<keyword evidence="4 7" id="KW-0560">Oxidoreductase</keyword>
<evidence type="ECO:0000256" key="5">
    <source>
        <dbReference type="ARBA" id="ARBA00023027"/>
    </source>
</evidence>
<evidence type="ECO:0000259" key="9">
    <source>
        <dbReference type="Pfam" id="PF14833"/>
    </source>
</evidence>
<dbReference type="InterPro" id="IPR002204">
    <property type="entry name" value="3-OH-isobutyrate_DH-rel_CS"/>
</dbReference>
<reference evidence="10" key="2">
    <citation type="submission" date="2025-09" db="UniProtKB">
        <authorList>
            <consortium name="Ensembl"/>
        </authorList>
    </citation>
    <scope>IDENTIFICATION</scope>
</reference>
<dbReference type="InterPro" id="IPR029154">
    <property type="entry name" value="HIBADH-like_NADP-bd"/>
</dbReference>
<dbReference type="InterPro" id="IPR013328">
    <property type="entry name" value="6PGD_dom2"/>
</dbReference>
<organism evidence="10 11">
    <name type="scientific">Buteo japonicus</name>
    <dbReference type="NCBI Taxonomy" id="224669"/>
    <lineage>
        <taxon>Eukaryota</taxon>
        <taxon>Metazoa</taxon>
        <taxon>Chordata</taxon>
        <taxon>Craniata</taxon>
        <taxon>Vertebrata</taxon>
        <taxon>Euteleostomi</taxon>
        <taxon>Archelosauria</taxon>
        <taxon>Archosauria</taxon>
        <taxon>Dinosauria</taxon>
        <taxon>Saurischia</taxon>
        <taxon>Theropoda</taxon>
        <taxon>Coelurosauria</taxon>
        <taxon>Aves</taxon>
        <taxon>Neognathae</taxon>
        <taxon>Neoaves</taxon>
        <taxon>Telluraves</taxon>
        <taxon>Accipitrimorphae</taxon>
        <taxon>Accipitriformes</taxon>
        <taxon>Accipitridae</taxon>
        <taxon>Accipitrinae</taxon>
        <taxon>Buteo</taxon>
    </lineage>
</organism>
<dbReference type="Ensembl" id="ENSBJAT00000009351.1">
    <property type="protein sequence ID" value="ENSBJAP00000009089.1"/>
    <property type="gene ID" value="ENSBJAG00000006270.1"/>
</dbReference>
<dbReference type="NCBIfam" id="TIGR01692">
    <property type="entry name" value="HIBADH"/>
    <property type="match status" value="1"/>
</dbReference>
<dbReference type="Gene3D" id="3.40.50.720">
    <property type="entry name" value="NAD(P)-binding Rossmann-like Domain"/>
    <property type="match status" value="1"/>
</dbReference>
<comment type="pathway">
    <text evidence="1 7">Amino-acid degradation; L-valine degradation.</text>
</comment>
<dbReference type="FunFam" id="1.10.1040.10:FF:000066">
    <property type="entry name" value="3-hydroxyisobutyrate dehydrogenase"/>
    <property type="match status" value="1"/>
</dbReference>
<evidence type="ECO:0000313" key="11">
    <source>
        <dbReference type="Proteomes" id="UP000694555"/>
    </source>
</evidence>
<keyword evidence="5 7" id="KW-0520">NAD</keyword>
<dbReference type="Pfam" id="PF03446">
    <property type="entry name" value="NAD_binding_2"/>
    <property type="match status" value="1"/>
</dbReference>
<dbReference type="GO" id="GO:0008442">
    <property type="term" value="F:3-hydroxyisobutyrate dehydrogenase activity"/>
    <property type="evidence" value="ECO:0007669"/>
    <property type="project" value="UniProtKB-EC"/>
</dbReference>
<dbReference type="InterPro" id="IPR036291">
    <property type="entry name" value="NAD(P)-bd_dom_sf"/>
</dbReference>
<comment type="similarity">
    <text evidence="2">Belongs to the HIBADH-related family. 3-hydroxyisobutyrate dehydrogenase subfamily.</text>
</comment>
<dbReference type="UniPathway" id="UPA00362"/>
<keyword evidence="3 7" id="KW-0101">Branched-chain amino acid catabolism</keyword>
<evidence type="ECO:0000256" key="4">
    <source>
        <dbReference type="ARBA" id="ARBA00023002"/>
    </source>
</evidence>